<dbReference type="InterPro" id="IPR036291">
    <property type="entry name" value="NAD(P)-bd_dom_sf"/>
</dbReference>
<dbReference type="InterPro" id="IPR001509">
    <property type="entry name" value="Epimerase_deHydtase"/>
</dbReference>
<dbReference type="SUPFAM" id="SSF51735">
    <property type="entry name" value="NAD(P)-binding Rossmann-fold domains"/>
    <property type="match status" value="1"/>
</dbReference>
<dbReference type="Gene3D" id="3.90.25.10">
    <property type="entry name" value="UDP-galactose 4-epimerase, domain 1"/>
    <property type="match status" value="1"/>
</dbReference>
<accession>A0A1F8F3R8</accession>
<evidence type="ECO:0000313" key="3">
    <source>
        <dbReference type="Proteomes" id="UP000176834"/>
    </source>
</evidence>
<evidence type="ECO:0000313" key="2">
    <source>
        <dbReference type="EMBL" id="OGN07781.1"/>
    </source>
</evidence>
<comment type="caution">
    <text evidence="2">The sequence shown here is derived from an EMBL/GenBank/DDBJ whole genome shotgun (WGS) entry which is preliminary data.</text>
</comment>
<dbReference type="PANTHER" id="PTHR43238">
    <property type="entry name" value="GDP-L-FUCOSE SYNTHASE"/>
    <property type="match status" value="1"/>
</dbReference>
<dbReference type="Proteomes" id="UP000176834">
    <property type="component" value="Unassembled WGS sequence"/>
</dbReference>
<dbReference type="GO" id="GO:0050577">
    <property type="term" value="F:GDP-L-fucose synthase activity"/>
    <property type="evidence" value="ECO:0007669"/>
    <property type="project" value="TreeGrafter"/>
</dbReference>
<organism evidence="2 3">
    <name type="scientific">Candidatus Yanofskybacteria bacterium RIFCSPHIGHO2_02_FULL_38_22b</name>
    <dbReference type="NCBI Taxonomy" id="1802673"/>
    <lineage>
        <taxon>Bacteria</taxon>
        <taxon>Candidatus Yanofskyibacteriota</taxon>
    </lineage>
</organism>
<proteinExistence type="predicted"/>
<dbReference type="Pfam" id="PF01370">
    <property type="entry name" value="Epimerase"/>
    <property type="match status" value="1"/>
</dbReference>
<sequence length="318" mass="35969">MKKTRIMICGASGFIGRNLFEYFSSFNNYEVYGTYLKNKPQISNSRIVQADLKNEETALRTTKDMDIIINAAGQISGIGVFSKEESARANAEANGLINSNLIEAAHLNKARHFVFLSCTIMYPSSDTPLTEDGIDIKRIHPTYARSAEMKISGEEQCCYYACLGSTKYTVVRHTNIYGPHDKFDLTRGHVLAATIVKVMQAEHDITVWGSGTETRDLLYIDDQVEFIKKAIDFQKNNFEIFNVGLGRTYSVNELVQTIIACFGKNIKVVYDLEKPTIGSRISIDVEKARKLLDWKARIGLTEGILKTIDWYRQNYNPQ</sequence>
<gene>
    <name evidence="2" type="ORF">A3B86_02785</name>
</gene>
<protein>
    <recommendedName>
        <fullName evidence="1">NAD-dependent epimerase/dehydratase domain-containing protein</fullName>
    </recommendedName>
</protein>
<name>A0A1F8F3R8_9BACT</name>
<dbReference type="PANTHER" id="PTHR43238:SF1">
    <property type="entry name" value="GDP-L-FUCOSE SYNTHASE"/>
    <property type="match status" value="1"/>
</dbReference>
<evidence type="ECO:0000259" key="1">
    <source>
        <dbReference type="Pfam" id="PF01370"/>
    </source>
</evidence>
<dbReference type="EMBL" id="MGJN01000001">
    <property type="protein sequence ID" value="OGN07781.1"/>
    <property type="molecule type" value="Genomic_DNA"/>
</dbReference>
<dbReference type="AlphaFoldDB" id="A0A1F8F3R8"/>
<dbReference type="Gene3D" id="3.40.50.720">
    <property type="entry name" value="NAD(P)-binding Rossmann-like Domain"/>
    <property type="match status" value="1"/>
</dbReference>
<feature type="domain" description="NAD-dependent epimerase/dehydratase" evidence="1">
    <location>
        <begin position="6"/>
        <end position="244"/>
    </location>
</feature>
<reference evidence="2 3" key="1">
    <citation type="journal article" date="2016" name="Nat. Commun.">
        <title>Thousands of microbial genomes shed light on interconnected biogeochemical processes in an aquifer system.</title>
        <authorList>
            <person name="Anantharaman K."/>
            <person name="Brown C.T."/>
            <person name="Hug L.A."/>
            <person name="Sharon I."/>
            <person name="Castelle C.J."/>
            <person name="Probst A.J."/>
            <person name="Thomas B.C."/>
            <person name="Singh A."/>
            <person name="Wilkins M.J."/>
            <person name="Karaoz U."/>
            <person name="Brodie E.L."/>
            <person name="Williams K.H."/>
            <person name="Hubbard S.S."/>
            <person name="Banfield J.F."/>
        </authorList>
    </citation>
    <scope>NUCLEOTIDE SEQUENCE [LARGE SCALE GENOMIC DNA]</scope>
</reference>